<accession>A0A059ZTE5</accession>
<evidence type="ECO:0000313" key="2">
    <source>
        <dbReference type="EMBL" id="AIA54733.1"/>
    </source>
</evidence>
<proteinExistence type="predicted"/>
<evidence type="ECO:0000313" key="3">
    <source>
        <dbReference type="Proteomes" id="UP000005522"/>
    </source>
</evidence>
<organism evidence="2 3">
    <name type="scientific">Acidithiobacillus caldus (strain ATCC 51756 / DSM 8584 / KU)</name>
    <dbReference type="NCBI Taxonomy" id="637389"/>
    <lineage>
        <taxon>Bacteria</taxon>
        <taxon>Pseudomonadati</taxon>
        <taxon>Pseudomonadota</taxon>
        <taxon>Acidithiobacillia</taxon>
        <taxon>Acidithiobacillales</taxon>
        <taxon>Acidithiobacillaceae</taxon>
        <taxon>Acidithiobacillus</taxon>
    </lineage>
</organism>
<feature type="transmembrane region" description="Helical" evidence="1">
    <location>
        <begin position="12"/>
        <end position="30"/>
    </location>
</feature>
<dbReference type="EMBL" id="CP005986">
    <property type="protein sequence ID" value="AIA54733.1"/>
    <property type="molecule type" value="Genomic_DNA"/>
</dbReference>
<sequence>MFFVLTGPSLWMLAGLTAVLVIVLGIYRAVGPGRMLLAALIAFS</sequence>
<keyword evidence="1" id="KW-1133">Transmembrane helix</keyword>
<dbReference type="HOGENOM" id="CLU_217794_0_0_6"/>
<keyword evidence="1" id="KW-0812">Transmembrane</keyword>
<reference evidence="2 3" key="1">
    <citation type="journal article" date="2009" name="J. Bacteriol.">
        <title>Draft genome sequence of the extremely acidophilic bacterium Acidithiobacillus caldus ATCC 51756 reveals metabolic versatility in the genus Acidithiobacillus.</title>
        <authorList>
            <person name="Valdes J."/>
            <person name="Quatrini R."/>
            <person name="Hallberg K."/>
            <person name="Dopson M."/>
            <person name="Valenzuela P.D."/>
            <person name="Holmes D.S."/>
        </authorList>
    </citation>
    <scope>NUCLEOTIDE SEQUENCE [LARGE SCALE GENOMIC DNA]</scope>
    <source>
        <strain evidence="3">ATCC 51756 / DSM 8584 / KU</strain>
    </source>
</reference>
<gene>
    <name evidence="2" type="ORF">Acaty_c0856</name>
</gene>
<dbReference type="AlphaFoldDB" id="A0A059ZTE5"/>
<keyword evidence="1" id="KW-0472">Membrane</keyword>
<dbReference type="Proteomes" id="UP000005522">
    <property type="component" value="Chromosome"/>
</dbReference>
<name>A0A059ZTE5_ACICK</name>
<evidence type="ECO:0000256" key="1">
    <source>
        <dbReference type="SAM" id="Phobius"/>
    </source>
</evidence>
<protein>
    <submittedName>
        <fullName evidence="2">Uncharacterized protein</fullName>
    </submittedName>
</protein>
<dbReference type="KEGG" id="acz:Acaty_c0856"/>